<sequence length="125" mass="14484">MPANLLSIILTILFISLFSLIFVGIDVPFPTTIIMLLLLTNAIYAFLSIFVQRFIIELYKHNTSTDKNRFFSCLNKYTTFAFFGLNHSVQLTLTRLPLLINKLLALLFFFLILFNWLIILIIFNG</sequence>
<dbReference type="EMBL" id="CP015378">
    <property type="protein sequence ID" value="ANC78681.1"/>
    <property type="molecule type" value="Genomic_DNA"/>
</dbReference>
<name>A0A160IQD5_9BACL</name>
<keyword evidence="3" id="KW-1185">Reference proteome</keyword>
<keyword evidence="1" id="KW-0472">Membrane</keyword>
<evidence type="ECO:0000313" key="2">
    <source>
        <dbReference type="EMBL" id="ANC78681.1"/>
    </source>
</evidence>
<keyword evidence="1" id="KW-0812">Transmembrane</keyword>
<feature type="transmembrane region" description="Helical" evidence="1">
    <location>
        <begin position="31"/>
        <end position="51"/>
    </location>
</feature>
<evidence type="ECO:0000256" key="1">
    <source>
        <dbReference type="SAM" id="Phobius"/>
    </source>
</evidence>
<dbReference type="AlphaFoldDB" id="A0A160IQD5"/>
<protein>
    <submittedName>
        <fullName evidence="2">Uncharacterized protein</fullName>
    </submittedName>
</protein>
<organism evidence="2 3">
    <name type="scientific">Fictibacillus phosphorivorans</name>
    <dbReference type="NCBI Taxonomy" id="1221500"/>
    <lineage>
        <taxon>Bacteria</taxon>
        <taxon>Bacillati</taxon>
        <taxon>Bacillota</taxon>
        <taxon>Bacilli</taxon>
        <taxon>Bacillales</taxon>
        <taxon>Fictibacillaceae</taxon>
        <taxon>Fictibacillus</taxon>
    </lineage>
</organism>
<reference evidence="2 3" key="1">
    <citation type="submission" date="2016-04" db="EMBL/GenBank/DDBJ databases">
        <title>Complete genome sequence of Fictibacillus phosphorivorans G25-29, a strain toxic to nematodes.</title>
        <authorList>
            <person name="Zheng Z."/>
        </authorList>
    </citation>
    <scope>NUCLEOTIDE SEQUENCE [LARGE SCALE GENOMIC DNA]</scope>
    <source>
        <strain evidence="2 3">G25-29</strain>
    </source>
</reference>
<dbReference type="Proteomes" id="UP000076623">
    <property type="component" value="Chromosome"/>
</dbReference>
<accession>A0A160IQD5</accession>
<dbReference type="KEGG" id="fpn:ABE65_018510"/>
<feature type="transmembrane region" description="Helical" evidence="1">
    <location>
        <begin position="5"/>
        <end position="25"/>
    </location>
</feature>
<proteinExistence type="predicted"/>
<evidence type="ECO:0000313" key="3">
    <source>
        <dbReference type="Proteomes" id="UP000076623"/>
    </source>
</evidence>
<gene>
    <name evidence="2" type="ORF">ABE65_018510</name>
</gene>
<keyword evidence="1" id="KW-1133">Transmembrane helix</keyword>
<feature type="transmembrane region" description="Helical" evidence="1">
    <location>
        <begin position="103"/>
        <end position="123"/>
    </location>
</feature>